<feature type="compositionally biased region" description="Polar residues" evidence="1">
    <location>
        <begin position="157"/>
        <end position="166"/>
    </location>
</feature>
<protein>
    <submittedName>
        <fullName evidence="2">Uncharacterized protein</fullName>
    </submittedName>
</protein>
<organism evidence="2 3">
    <name type="scientific">Pieris brassicae</name>
    <name type="common">White butterfly</name>
    <name type="synonym">Large white butterfly</name>
    <dbReference type="NCBI Taxonomy" id="7116"/>
    <lineage>
        <taxon>Eukaryota</taxon>
        <taxon>Metazoa</taxon>
        <taxon>Ecdysozoa</taxon>
        <taxon>Arthropoda</taxon>
        <taxon>Hexapoda</taxon>
        <taxon>Insecta</taxon>
        <taxon>Pterygota</taxon>
        <taxon>Neoptera</taxon>
        <taxon>Endopterygota</taxon>
        <taxon>Lepidoptera</taxon>
        <taxon>Glossata</taxon>
        <taxon>Ditrysia</taxon>
        <taxon>Papilionoidea</taxon>
        <taxon>Pieridae</taxon>
        <taxon>Pierinae</taxon>
        <taxon>Pieris</taxon>
    </lineage>
</organism>
<comment type="caution">
    <text evidence="2">The sequence shown here is derived from an EMBL/GenBank/DDBJ whole genome shotgun (WGS) entry which is preliminary data.</text>
</comment>
<keyword evidence="3" id="KW-1185">Reference proteome</keyword>
<gene>
    <name evidence="2" type="ORF">PIBRA_LOCUS8597</name>
</gene>
<evidence type="ECO:0000313" key="2">
    <source>
        <dbReference type="EMBL" id="CAH4032178.1"/>
    </source>
</evidence>
<dbReference type="EMBL" id="CALOZG010000027">
    <property type="protein sequence ID" value="CAH4032178.1"/>
    <property type="molecule type" value="Genomic_DNA"/>
</dbReference>
<evidence type="ECO:0000313" key="3">
    <source>
        <dbReference type="Proteomes" id="UP001152562"/>
    </source>
</evidence>
<feature type="compositionally biased region" description="Basic and acidic residues" evidence="1">
    <location>
        <begin position="122"/>
        <end position="132"/>
    </location>
</feature>
<reference evidence="2" key="1">
    <citation type="submission" date="2022-05" db="EMBL/GenBank/DDBJ databases">
        <authorList>
            <person name="Okamura Y."/>
        </authorList>
    </citation>
    <scope>NUCLEOTIDE SEQUENCE</scope>
</reference>
<dbReference type="AlphaFoldDB" id="A0A9P0TLL3"/>
<proteinExistence type="predicted"/>
<accession>A0A9P0TLL3</accession>
<evidence type="ECO:0000256" key="1">
    <source>
        <dbReference type="SAM" id="MobiDB-lite"/>
    </source>
</evidence>
<feature type="region of interest" description="Disordered" evidence="1">
    <location>
        <begin position="77"/>
        <end position="98"/>
    </location>
</feature>
<name>A0A9P0TLL3_PIEBR</name>
<feature type="region of interest" description="Disordered" evidence="1">
    <location>
        <begin position="115"/>
        <end position="166"/>
    </location>
</feature>
<sequence length="166" mass="18932">MRAHPDANPAEGNWKTLAQWIQTRTRGRLAPRRGRSRHPDFGFPWKKHRVAHYDYERGRRGATLVVARLHYRLPAQEPRDCRAAHPATQRRPPPRPAAAASIHSLRLQLFIRARRMTSRSAPPRERAPRAEAGRAPIAAQQHAHRTPSTPRALATVGQFTHAETQR</sequence>
<dbReference type="Proteomes" id="UP001152562">
    <property type="component" value="Unassembled WGS sequence"/>
</dbReference>